<dbReference type="Gene3D" id="3.40.720.10">
    <property type="entry name" value="Alkaline Phosphatase, subunit A"/>
    <property type="match status" value="1"/>
</dbReference>
<protein>
    <recommendedName>
        <fullName evidence="6">Acid phosphatase</fullName>
    </recommendedName>
</protein>
<evidence type="ECO:0000256" key="1">
    <source>
        <dbReference type="ARBA" id="ARBA00022801"/>
    </source>
</evidence>
<proteinExistence type="predicted"/>
<dbReference type="GO" id="GO:0009395">
    <property type="term" value="P:phospholipid catabolic process"/>
    <property type="evidence" value="ECO:0007669"/>
    <property type="project" value="TreeGrafter"/>
</dbReference>
<evidence type="ECO:0000313" key="5">
    <source>
        <dbReference type="Proteomes" id="UP000248724"/>
    </source>
</evidence>
<evidence type="ECO:0008006" key="6">
    <source>
        <dbReference type="Google" id="ProtNLM"/>
    </source>
</evidence>
<dbReference type="InterPro" id="IPR007312">
    <property type="entry name" value="Phosphoesterase"/>
</dbReference>
<evidence type="ECO:0000256" key="3">
    <source>
        <dbReference type="SAM" id="Phobius"/>
    </source>
</evidence>
<evidence type="ECO:0000313" key="4">
    <source>
        <dbReference type="EMBL" id="PZR80537.1"/>
    </source>
</evidence>
<dbReference type="PANTHER" id="PTHR31956:SF8">
    <property type="entry name" value="ACID PHOSPHATASE PHOA (AFU_ORTHOLOGUE AFUA_1G03570)"/>
    <property type="match status" value="1"/>
</dbReference>
<dbReference type="InterPro" id="IPR017850">
    <property type="entry name" value="Alkaline_phosphatase_core_sf"/>
</dbReference>
<keyword evidence="3" id="KW-0472">Membrane</keyword>
<feature type="region of interest" description="Disordered" evidence="2">
    <location>
        <begin position="55"/>
        <end position="74"/>
    </location>
</feature>
<feature type="transmembrane region" description="Helical" evidence="3">
    <location>
        <begin position="83"/>
        <end position="104"/>
    </location>
</feature>
<evidence type="ECO:0000256" key="2">
    <source>
        <dbReference type="SAM" id="MobiDB-lite"/>
    </source>
</evidence>
<dbReference type="EMBL" id="QHBU01000149">
    <property type="protein sequence ID" value="PZR80537.1"/>
    <property type="molecule type" value="Genomic_DNA"/>
</dbReference>
<dbReference type="GO" id="GO:0016788">
    <property type="term" value="F:hydrolase activity, acting on ester bonds"/>
    <property type="evidence" value="ECO:0007669"/>
    <property type="project" value="InterPro"/>
</dbReference>
<comment type="caution">
    <text evidence="4">The sequence shown here is derived from an EMBL/GenBank/DDBJ whole genome shotgun (WGS) entry which is preliminary data.</text>
</comment>
<keyword evidence="3" id="KW-0812">Transmembrane</keyword>
<dbReference type="Pfam" id="PF04185">
    <property type="entry name" value="Phosphoesterase"/>
    <property type="match status" value="1"/>
</dbReference>
<dbReference type="Proteomes" id="UP000248724">
    <property type="component" value="Unassembled WGS sequence"/>
</dbReference>
<reference evidence="4 5" key="1">
    <citation type="journal article" date="2017" name="Nature">
        <title>Atmospheric trace gases support primary production in Antarctic desert surface soil.</title>
        <authorList>
            <person name="Ji M."/>
            <person name="Greening C."/>
            <person name="Vanwonterghem I."/>
            <person name="Carere C.R."/>
            <person name="Bay S.K."/>
            <person name="Steen J.A."/>
            <person name="Montgomery K."/>
            <person name="Lines T."/>
            <person name="Beardall J."/>
            <person name="van Dorst J."/>
            <person name="Snape I."/>
            <person name="Stott M.B."/>
            <person name="Hugenholtz P."/>
            <person name="Ferrari B.C."/>
        </authorList>
    </citation>
    <scope>NUCLEOTIDE SEQUENCE [LARGE SCALE GENOMIC DNA]</scope>
    <source>
        <strain evidence="4">RRmetagenome_bin12</strain>
    </source>
</reference>
<sequence>MHAPARADVNAAVTGAEDGQQVCLDMSPAHDEIAQPGGVAETPAYGGRMSLRTRLHRSAPTPGATAPTPSSSRRFARWHSDSIARTGVAVLGIVAIGAISVLAVEEHNPTAVHRVNGPQAVAGWNALDGHERDHVPALHSRPAGTPKPAPTATPSHAATALVPPSSGQAPIRRAATVVRSGLPHVMVIMEENKGYAATLGSCASDPYYCSLASTYATDTSWFGIGHPSAPNYIGIASGGMQGVTSDCTPPACGPFGAPSLGGQLTAAGIPWRAYMESMPSPCYASGSSGLYAEKHNPFLYFNDVRAAANCASVEQPYPGAAGLVSALNGPGAPDFVWITPNLANDMHDGSVQQGDAWLSANLAPVLASPWFTGGNATVIVTMDEGPSGNQIPMVVISSNAKRKGPVATPGNHYGTLGSIERAYGLGLLGAAGSSSSGDLVSLFGGPK</sequence>
<feature type="region of interest" description="Disordered" evidence="2">
    <location>
        <begin position="135"/>
        <end position="167"/>
    </location>
</feature>
<keyword evidence="1" id="KW-0378">Hydrolase</keyword>
<name>A0A2W5Z958_9BACT</name>
<feature type="compositionally biased region" description="Low complexity" evidence="2">
    <location>
        <begin position="58"/>
        <end position="72"/>
    </location>
</feature>
<accession>A0A2W5Z958</accession>
<organism evidence="4 5">
    <name type="scientific">Candidatus Aeolococcus gillhamiae</name>
    <dbReference type="NCBI Taxonomy" id="3127015"/>
    <lineage>
        <taxon>Bacteria</taxon>
        <taxon>Bacillati</taxon>
        <taxon>Candidatus Dormiibacterota</taxon>
        <taxon>Candidatus Dormibacteria</taxon>
        <taxon>Candidatus Aeolococcales</taxon>
        <taxon>Candidatus Aeolococcaceae</taxon>
        <taxon>Candidatus Aeolococcus</taxon>
    </lineage>
</organism>
<gene>
    <name evidence="4" type="ORF">DLM65_07800</name>
</gene>
<keyword evidence="3" id="KW-1133">Transmembrane helix</keyword>
<dbReference type="PANTHER" id="PTHR31956">
    <property type="entry name" value="NON-SPECIFIC PHOSPHOLIPASE C4-RELATED"/>
    <property type="match status" value="1"/>
</dbReference>
<dbReference type="AlphaFoldDB" id="A0A2W5Z958"/>